<dbReference type="SUPFAM" id="SSF50965">
    <property type="entry name" value="Galactose oxidase, central domain"/>
    <property type="match status" value="1"/>
</dbReference>
<dbReference type="Gene3D" id="2.130.10.80">
    <property type="entry name" value="Galactose oxidase/kelch, beta-propeller"/>
    <property type="match status" value="1"/>
</dbReference>
<sequence length="564" mass="58304">MPKHPAAARAAQADRPIPPRRAALAYLACLAHGSPRAGLGLAGLLGALGALGGCGGGQDGASPADTAADTETAQQLAAGAAAFNGGPRAHVEGAFGPVFTWPVMPIHMALLPDARVLAYGTDRLGRQGAGLLYTVWDPALGLGPEAFTTLPNQTGTDVFCAAQALLPGGQVMLVGGDLDRGGTTNEGNPDVNLFDPATNRLARAGALAYPRWYPTLVLTPAGERVVLGGRMRVLRSGGVVVGREVASTPEVFTPGQGWRRLAGAASDEAYGETADSFYYPRAWVAPRGDVFILGHDGQLFSLDVRGAGSLSRWSAWVPPANMRLPSAMFAPGRILSLRGSRRAVVLDLNGAAPRVQATAAVPTNRQWGGATVLADGQVWVNGGSVTPNRLADAHYAGELWNPATGLWTRTARAAQARLYHSAALLLADGSVLTGGGGAPGPLTQLNGEIYYPPYLFMADGSGRLAPRPAVAAPAQARLGSELALTLAAGTTARRVTLLRAGSATHALNVEQRFTSLAFTQDGTRLRAALPASPNLLPPGHYLLFVFDAQGVPSPASILHLSTPA</sequence>
<evidence type="ECO:0000313" key="2">
    <source>
        <dbReference type="EMBL" id="MDZ5461071.1"/>
    </source>
</evidence>
<dbReference type="InterPro" id="IPR015202">
    <property type="entry name" value="GO-like_E_set"/>
</dbReference>
<evidence type="ECO:0000259" key="1">
    <source>
        <dbReference type="Pfam" id="PF09118"/>
    </source>
</evidence>
<dbReference type="PANTHER" id="PTHR32208:SF21">
    <property type="entry name" value="LOW QUALITY PROTEIN: ALDEHYDE OXIDASE GLOX-LIKE"/>
    <property type="match status" value="1"/>
</dbReference>
<keyword evidence="3" id="KW-1185">Reference proteome</keyword>
<dbReference type="InterPro" id="IPR014756">
    <property type="entry name" value="Ig_E-set"/>
</dbReference>
<dbReference type="RefSeq" id="WP_322468337.1">
    <property type="nucleotide sequence ID" value="NZ_JAXOJX010000095.1"/>
</dbReference>
<dbReference type="Gene3D" id="2.60.40.10">
    <property type="entry name" value="Immunoglobulins"/>
    <property type="match status" value="1"/>
</dbReference>
<dbReference type="SUPFAM" id="SSF81296">
    <property type="entry name" value="E set domains"/>
    <property type="match status" value="1"/>
</dbReference>
<dbReference type="Proteomes" id="UP001293718">
    <property type="component" value="Unassembled WGS sequence"/>
</dbReference>
<dbReference type="PANTHER" id="PTHR32208">
    <property type="entry name" value="SECRETED PROTEIN-RELATED"/>
    <property type="match status" value="1"/>
</dbReference>
<proteinExistence type="predicted"/>
<gene>
    <name evidence="2" type="ORF">SM757_31305</name>
</gene>
<evidence type="ECO:0000313" key="3">
    <source>
        <dbReference type="Proteomes" id="UP001293718"/>
    </source>
</evidence>
<dbReference type="Pfam" id="PF09118">
    <property type="entry name" value="GO-like_E_set"/>
    <property type="match status" value="1"/>
</dbReference>
<protein>
    <submittedName>
        <fullName evidence="2">Galactose oxidase-like domain-containing protein</fullName>
    </submittedName>
</protein>
<accession>A0ABU5IQB0</accession>
<dbReference type="EMBL" id="JAXOJX010000095">
    <property type="protein sequence ID" value="MDZ5461071.1"/>
    <property type="molecule type" value="Genomic_DNA"/>
</dbReference>
<organism evidence="2 3">
    <name type="scientific">Azohydromonas lata</name>
    <dbReference type="NCBI Taxonomy" id="45677"/>
    <lineage>
        <taxon>Bacteria</taxon>
        <taxon>Pseudomonadati</taxon>
        <taxon>Pseudomonadota</taxon>
        <taxon>Betaproteobacteria</taxon>
        <taxon>Burkholderiales</taxon>
        <taxon>Sphaerotilaceae</taxon>
        <taxon>Azohydromonas</taxon>
    </lineage>
</organism>
<dbReference type="InterPro" id="IPR013783">
    <property type="entry name" value="Ig-like_fold"/>
</dbReference>
<feature type="domain" description="Galactose oxidase-like Early set" evidence="1">
    <location>
        <begin position="467"/>
        <end position="559"/>
    </location>
</feature>
<name>A0ABU5IQB0_9BURK</name>
<comment type="caution">
    <text evidence="2">The sequence shown here is derived from an EMBL/GenBank/DDBJ whole genome shotgun (WGS) entry which is preliminary data.</text>
</comment>
<dbReference type="InterPro" id="IPR037293">
    <property type="entry name" value="Gal_Oxidase_central_sf"/>
</dbReference>
<reference evidence="2 3" key="1">
    <citation type="submission" date="2023-11" db="EMBL/GenBank/DDBJ databases">
        <title>Draft genome of Azohydromonas lata strain H1 (DSM1123), a polyhydroxyalkanoate producer.</title>
        <authorList>
            <person name="Traversa D."/>
            <person name="D'Addabbo P."/>
            <person name="Pazzani C."/>
            <person name="Manzari C."/>
            <person name="Chiara M."/>
            <person name="Scrascia M."/>
        </authorList>
    </citation>
    <scope>NUCLEOTIDE SEQUENCE [LARGE SCALE GENOMIC DNA]</scope>
    <source>
        <strain evidence="2 3">H1</strain>
    </source>
</reference>
<dbReference type="InterPro" id="IPR011043">
    <property type="entry name" value="Gal_Oxase/kelch_b-propeller"/>
</dbReference>
<dbReference type="CDD" id="cd02851">
    <property type="entry name" value="E_set_GO_C"/>
    <property type="match status" value="1"/>
</dbReference>